<protein>
    <recommendedName>
        <fullName evidence="4 10">3-deoxy-D-manno-octulosonic acid transferase</fullName>
        <shortName evidence="10">Kdo transferase</shortName>
        <ecNumber evidence="3 10">2.4.99.12</ecNumber>
    </recommendedName>
    <alternativeName>
        <fullName evidence="6 10">Lipid IV(A) 3-deoxy-D-manno-octulosonic acid transferase</fullName>
    </alternativeName>
</protein>
<dbReference type="eggNOG" id="COG1519">
    <property type="taxonomic scope" value="Bacteria"/>
</dbReference>
<feature type="site" description="Transition state stabilizer" evidence="9">
    <location>
        <position position="136"/>
    </location>
</feature>
<comment type="similarity">
    <text evidence="10">Belongs to the glycosyltransferase group 1 family.</text>
</comment>
<evidence type="ECO:0000256" key="8">
    <source>
        <dbReference type="PIRSR" id="PIRSR639901-1"/>
    </source>
</evidence>
<dbReference type="EC" id="2.4.99.12" evidence="3 10"/>
<dbReference type="NCBIfam" id="NF004387">
    <property type="entry name" value="PRK05749.1-3"/>
    <property type="match status" value="1"/>
</dbReference>
<evidence type="ECO:0000256" key="3">
    <source>
        <dbReference type="ARBA" id="ARBA00012621"/>
    </source>
</evidence>
<evidence type="ECO:0000256" key="5">
    <source>
        <dbReference type="ARBA" id="ARBA00022679"/>
    </source>
</evidence>
<evidence type="ECO:0000256" key="2">
    <source>
        <dbReference type="ARBA" id="ARBA00004713"/>
    </source>
</evidence>
<dbReference type="Proteomes" id="UP000053675">
    <property type="component" value="Unassembled WGS sequence"/>
</dbReference>
<evidence type="ECO:0000256" key="9">
    <source>
        <dbReference type="PIRSR" id="PIRSR639901-2"/>
    </source>
</evidence>
<comment type="function">
    <text evidence="1 10">Involved in lipopolysaccharide (LPS) biosynthesis. Catalyzes the transfer of 3-deoxy-D-manno-octulosonate (Kdo) residue(s) from CMP-Kdo to lipid IV(A), the tetraacyldisaccharide-1,4'-bisphosphate precursor of lipid A.</text>
</comment>
<evidence type="ECO:0000259" key="11">
    <source>
        <dbReference type="Pfam" id="PF04413"/>
    </source>
</evidence>
<dbReference type="EMBL" id="JMQM01000001">
    <property type="protein sequence ID" value="KFB10932.1"/>
    <property type="molecule type" value="Genomic_DNA"/>
</dbReference>
<evidence type="ECO:0000313" key="12">
    <source>
        <dbReference type="EMBL" id="KFB10932.1"/>
    </source>
</evidence>
<evidence type="ECO:0000256" key="4">
    <source>
        <dbReference type="ARBA" id="ARBA00019077"/>
    </source>
</evidence>
<dbReference type="GO" id="GO:0009245">
    <property type="term" value="P:lipid A biosynthetic process"/>
    <property type="evidence" value="ECO:0007669"/>
    <property type="project" value="TreeGrafter"/>
</dbReference>
<dbReference type="Gene3D" id="3.40.50.11720">
    <property type="entry name" value="3-Deoxy-D-manno-octulosonic-acid transferase, N-terminal domain"/>
    <property type="match status" value="1"/>
</dbReference>
<keyword evidence="5 10" id="KW-0808">Transferase</keyword>
<dbReference type="InterPro" id="IPR007507">
    <property type="entry name" value="Glycos_transf_N"/>
</dbReference>
<feature type="active site" description="Proton acceptor" evidence="8">
    <location>
        <position position="68"/>
    </location>
</feature>
<dbReference type="UniPathway" id="UPA00958"/>
<sequence>MSEIWARAILATYRWAGAAAYPLIGGYIGWRVNKGKEDRARRHERYGRPSRPRPAGPLVWVHAASVGETVAVLGLIEHLLSGGINIVLTTGTVTSASVASERLGERVIHQYVPLDLKPAVNRFLNHWRPDLAIMAESEIWPMTILELGARRIPQVLVNGRMSDRSFENWRKRPYLAEALFENLSHVVAQSEVDGERFRKLGSRPVTVSGNLKVDTALPPVEEDALASLREAIGDRPTWAAVSTHEGEETIAGEVHQKLKRRHPGLLSIIVPRHPERCEVVKAALEELGLKVATRTSKDPVGADVDVLLGDTIGEMGLYLRLTEIAFVGRSLTGEGGQNPLEPAMLDTAVLSGANVQNFRDSYRKLISGGGARLVRDGQMLAGAVNFLLNNEEKRKGMMAAGHATVAEMSGALTRTVSALEPFIHPLILQSRLEGNHRDGEL</sequence>
<keyword evidence="10" id="KW-0472">Membrane</keyword>
<comment type="catalytic activity">
    <reaction evidence="7 10">
        <text>lipid IVA (E. coli) + CMP-3-deoxy-beta-D-manno-octulosonate = alpha-Kdo-(2-&gt;6)-lipid IVA (E. coli) + CMP + H(+)</text>
        <dbReference type="Rhea" id="RHEA:28066"/>
        <dbReference type="ChEBI" id="CHEBI:15378"/>
        <dbReference type="ChEBI" id="CHEBI:58603"/>
        <dbReference type="ChEBI" id="CHEBI:60364"/>
        <dbReference type="ChEBI" id="CHEBI:60377"/>
        <dbReference type="ChEBI" id="CHEBI:85987"/>
        <dbReference type="EC" id="2.4.99.12"/>
    </reaction>
</comment>
<evidence type="ECO:0000256" key="10">
    <source>
        <dbReference type="RuleBase" id="RU365103"/>
    </source>
</evidence>
<dbReference type="PANTHER" id="PTHR42755">
    <property type="entry name" value="3-DEOXY-MANNO-OCTULOSONATE CYTIDYLYLTRANSFERASE"/>
    <property type="match status" value="1"/>
</dbReference>
<dbReference type="PATRIC" id="fig|472175.3.peg.1980"/>
<dbReference type="InterPro" id="IPR039901">
    <property type="entry name" value="Kdotransferase"/>
</dbReference>
<reference evidence="12 13" key="1">
    <citation type="submission" date="2014-05" db="EMBL/GenBank/DDBJ databases">
        <title>Draft Genome Sequence of Nitratireductor basaltis Strain UMTGB225, A Marine Bacterium Isolated from Green Barrel Tunicate.</title>
        <authorList>
            <person name="Gan H.Y."/>
        </authorList>
    </citation>
    <scope>NUCLEOTIDE SEQUENCE [LARGE SCALE GENOMIC DNA]</scope>
    <source>
        <strain evidence="12 13">UMTGB225</strain>
    </source>
</reference>
<comment type="caution">
    <text evidence="12">The sequence shown here is derived from an EMBL/GenBank/DDBJ whole genome shotgun (WGS) entry which is preliminary data.</text>
</comment>
<dbReference type="Gene3D" id="3.40.50.2000">
    <property type="entry name" value="Glycogen Phosphorylase B"/>
    <property type="match status" value="1"/>
</dbReference>
<feature type="domain" description="3-deoxy-D-manno-octulosonic-acid transferase N-terminal" evidence="11">
    <location>
        <begin position="41"/>
        <end position="214"/>
    </location>
</feature>
<proteinExistence type="inferred from homology"/>
<comment type="pathway">
    <text evidence="2 10">Bacterial outer membrane biogenesis; LPS core biosynthesis.</text>
</comment>
<dbReference type="GO" id="GO:0005886">
    <property type="term" value="C:plasma membrane"/>
    <property type="evidence" value="ECO:0007669"/>
    <property type="project" value="UniProtKB-SubCell"/>
</dbReference>
<keyword evidence="13" id="KW-1185">Reference proteome</keyword>
<dbReference type="PANTHER" id="PTHR42755:SF1">
    <property type="entry name" value="3-DEOXY-D-MANNO-OCTULOSONIC ACID TRANSFERASE, MITOCHONDRIAL-RELATED"/>
    <property type="match status" value="1"/>
</dbReference>
<evidence type="ECO:0000313" key="13">
    <source>
        <dbReference type="Proteomes" id="UP000053675"/>
    </source>
</evidence>
<feature type="site" description="Transition state stabilizer" evidence="9">
    <location>
        <position position="212"/>
    </location>
</feature>
<organism evidence="12 13">
    <name type="scientific">Nitratireductor basaltis</name>
    <dbReference type="NCBI Taxonomy" id="472175"/>
    <lineage>
        <taxon>Bacteria</taxon>
        <taxon>Pseudomonadati</taxon>
        <taxon>Pseudomonadota</taxon>
        <taxon>Alphaproteobacteria</taxon>
        <taxon>Hyphomicrobiales</taxon>
        <taxon>Phyllobacteriaceae</taxon>
        <taxon>Nitratireductor</taxon>
    </lineage>
</organism>
<evidence type="ECO:0000256" key="6">
    <source>
        <dbReference type="ARBA" id="ARBA00031445"/>
    </source>
</evidence>
<dbReference type="RefSeq" id="WP_036482307.1">
    <property type="nucleotide sequence ID" value="NZ_JMQM01000001.1"/>
</dbReference>
<dbReference type="AlphaFoldDB" id="A0A084UD96"/>
<comment type="subcellular location">
    <subcellularLocation>
        <location evidence="10">Cell membrane</location>
    </subcellularLocation>
</comment>
<dbReference type="OrthoDB" id="9789797at2"/>
<dbReference type="SUPFAM" id="SSF53756">
    <property type="entry name" value="UDP-Glycosyltransferase/glycogen phosphorylase"/>
    <property type="match status" value="1"/>
</dbReference>
<gene>
    <name evidence="12" type="ORF">EL18_01973</name>
</gene>
<evidence type="ECO:0000256" key="1">
    <source>
        <dbReference type="ARBA" id="ARBA00003394"/>
    </source>
</evidence>
<keyword evidence="10" id="KW-1003">Cell membrane</keyword>
<accession>A0A084UD96</accession>
<dbReference type="InterPro" id="IPR038107">
    <property type="entry name" value="Glycos_transf_N_sf"/>
</dbReference>
<name>A0A084UD96_9HYPH</name>
<dbReference type="Pfam" id="PF04413">
    <property type="entry name" value="Glycos_transf_N"/>
    <property type="match status" value="1"/>
</dbReference>
<dbReference type="STRING" id="472175.EL18_01973"/>
<dbReference type="GO" id="GO:0043842">
    <property type="term" value="F:Kdo transferase activity"/>
    <property type="evidence" value="ECO:0007669"/>
    <property type="project" value="UniProtKB-EC"/>
</dbReference>
<evidence type="ECO:0000256" key="7">
    <source>
        <dbReference type="ARBA" id="ARBA00049183"/>
    </source>
</evidence>
<dbReference type="GO" id="GO:0009244">
    <property type="term" value="P:lipopolysaccharide core region biosynthetic process"/>
    <property type="evidence" value="ECO:0007669"/>
    <property type="project" value="UniProtKB-UniRule"/>
</dbReference>
<keyword evidence="10" id="KW-0448">Lipopolysaccharide biosynthesis</keyword>